<evidence type="ECO:0000313" key="2">
    <source>
        <dbReference type="EMBL" id="PTQ49706.1"/>
    </source>
</evidence>
<feature type="region of interest" description="Disordered" evidence="1">
    <location>
        <begin position="49"/>
        <end position="92"/>
    </location>
</feature>
<dbReference type="EMBL" id="KZ772674">
    <property type="protein sequence ID" value="PTQ49706.1"/>
    <property type="molecule type" value="Genomic_DNA"/>
</dbReference>
<reference evidence="3" key="1">
    <citation type="journal article" date="2017" name="Cell">
        <title>Insights into land plant evolution garnered from the Marchantia polymorpha genome.</title>
        <authorList>
            <person name="Bowman J.L."/>
            <person name="Kohchi T."/>
            <person name="Yamato K.T."/>
            <person name="Jenkins J."/>
            <person name="Shu S."/>
            <person name="Ishizaki K."/>
            <person name="Yamaoka S."/>
            <person name="Nishihama R."/>
            <person name="Nakamura Y."/>
            <person name="Berger F."/>
            <person name="Adam C."/>
            <person name="Aki S.S."/>
            <person name="Althoff F."/>
            <person name="Araki T."/>
            <person name="Arteaga-Vazquez M.A."/>
            <person name="Balasubrmanian S."/>
            <person name="Barry K."/>
            <person name="Bauer D."/>
            <person name="Boehm C.R."/>
            <person name="Briginshaw L."/>
            <person name="Caballero-Perez J."/>
            <person name="Catarino B."/>
            <person name="Chen F."/>
            <person name="Chiyoda S."/>
            <person name="Chovatia M."/>
            <person name="Davies K.M."/>
            <person name="Delmans M."/>
            <person name="Demura T."/>
            <person name="Dierschke T."/>
            <person name="Dolan L."/>
            <person name="Dorantes-Acosta A.E."/>
            <person name="Eklund D.M."/>
            <person name="Florent S.N."/>
            <person name="Flores-Sandoval E."/>
            <person name="Fujiyama A."/>
            <person name="Fukuzawa H."/>
            <person name="Galik B."/>
            <person name="Grimanelli D."/>
            <person name="Grimwood J."/>
            <person name="Grossniklaus U."/>
            <person name="Hamada T."/>
            <person name="Haseloff J."/>
            <person name="Hetherington A.J."/>
            <person name="Higo A."/>
            <person name="Hirakawa Y."/>
            <person name="Hundley H.N."/>
            <person name="Ikeda Y."/>
            <person name="Inoue K."/>
            <person name="Inoue S.I."/>
            <person name="Ishida S."/>
            <person name="Jia Q."/>
            <person name="Kakita M."/>
            <person name="Kanazawa T."/>
            <person name="Kawai Y."/>
            <person name="Kawashima T."/>
            <person name="Kennedy M."/>
            <person name="Kinose K."/>
            <person name="Kinoshita T."/>
            <person name="Kohara Y."/>
            <person name="Koide E."/>
            <person name="Komatsu K."/>
            <person name="Kopischke S."/>
            <person name="Kubo M."/>
            <person name="Kyozuka J."/>
            <person name="Lagercrantz U."/>
            <person name="Lin S.S."/>
            <person name="Lindquist E."/>
            <person name="Lipzen A.M."/>
            <person name="Lu C.W."/>
            <person name="De Luna E."/>
            <person name="Martienssen R.A."/>
            <person name="Minamino N."/>
            <person name="Mizutani M."/>
            <person name="Mizutani M."/>
            <person name="Mochizuki N."/>
            <person name="Monte I."/>
            <person name="Mosher R."/>
            <person name="Nagasaki H."/>
            <person name="Nakagami H."/>
            <person name="Naramoto S."/>
            <person name="Nishitani K."/>
            <person name="Ohtani M."/>
            <person name="Okamoto T."/>
            <person name="Okumura M."/>
            <person name="Phillips J."/>
            <person name="Pollak B."/>
            <person name="Reinders A."/>
            <person name="Rovekamp M."/>
            <person name="Sano R."/>
            <person name="Sawa S."/>
            <person name="Schmid M.W."/>
            <person name="Shirakawa M."/>
            <person name="Solano R."/>
            <person name="Spunde A."/>
            <person name="Suetsugu N."/>
            <person name="Sugano S."/>
            <person name="Sugiyama A."/>
            <person name="Sun R."/>
            <person name="Suzuki Y."/>
            <person name="Takenaka M."/>
            <person name="Takezawa D."/>
            <person name="Tomogane H."/>
            <person name="Tsuzuki M."/>
            <person name="Ueda T."/>
            <person name="Umeda M."/>
            <person name="Ward J.M."/>
            <person name="Watanabe Y."/>
            <person name="Yazaki K."/>
            <person name="Yokoyama R."/>
            <person name="Yoshitake Y."/>
            <person name="Yotsui I."/>
            <person name="Zachgo S."/>
            <person name="Schmutz J."/>
        </authorList>
    </citation>
    <scope>NUCLEOTIDE SEQUENCE [LARGE SCALE GENOMIC DNA]</scope>
    <source>
        <strain evidence="3">Tak-1</strain>
    </source>
</reference>
<name>A0A2R6XUG1_MARPO</name>
<protein>
    <submittedName>
        <fullName evidence="2">Uncharacterized protein</fullName>
    </submittedName>
</protein>
<dbReference type="Gramene" id="Mp1g27020.1">
    <property type="protein sequence ID" value="Mp1g27020.1.cds1"/>
    <property type="gene ID" value="Mp1g27020"/>
</dbReference>
<proteinExistence type="predicted"/>
<feature type="compositionally biased region" description="Basic and acidic residues" evidence="1">
    <location>
        <begin position="49"/>
        <end position="63"/>
    </location>
</feature>
<dbReference type="AlphaFoldDB" id="A0A2R6XUG1"/>
<evidence type="ECO:0000256" key="1">
    <source>
        <dbReference type="SAM" id="MobiDB-lite"/>
    </source>
</evidence>
<gene>
    <name evidence="2" type="ORF">MARPO_0002s0176</name>
</gene>
<keyword evidence="3" id="KW-1185">Reference proteome</keyword>
<sequence length="92" mass="10743">MMAERAVPKWAIEKRLESRYSSRLHANQTLSRNIQVSEHKGTYAVHRDDGAVQKSVKKWERNAQKGNPSSRPPRLTHRPNVQPSFQIEHQHH</sequence>
<accession>A0A2R6XUG1</accession>
<dbReference type="Proteomes" id="UP000244005">
    <property type="component" value="Unassembled WGS sequence"/>
</dbReference>
<organism evidence="2 3">
    <name type="scientific">Marchantia polymorpha</name>
    <name type="common">Common liverwort</name>
    <name type="synonym">Marchantia aquatica</name>
    <dbReference type="NCBI Taxonomy" id="3197"/>
    <lineage>
        <taxon>Eukaryota</taxon>
        <taxon>Viridiplantae</taxon>
        <taxon>Streptophyta</taxon>
        <taxon>Embryophyta</taxon>
        <taxon>Marchantiophyta</taxon>
        <taxon>Marchantiopsida</taxon>
        <taxon>Marchantiidae</taxon>
        <taxon>Marchantiales</taxon>
        <taxon>Marchantiaceae</taxon>
        <taxon>Marchantia</taxon>
    </lineage>
</organism>
<evidence type="ECO:0000313" key="3">
    <source>
        <dbReference type="Proteomes" id="UP000244005"/>
    </source>
</evidence>
<feature type="compositionally biased region" description="Polar residues" evidence="1">
    <location>
        <begin position="79"/>
        <end position="92"/>
    </location>
</feature>